<evidence type="ECO:0000256" key="10">
    <source>
        <dbReference type="ARBA" id="ARBA00022692"/>
    </source>
</evidence>
<proteinExistence type="predicted"/>
<keyword evidence="13 16" id="KW-1133">Transmembrane helix</keyword>
<keyword evidence="7" id="KW-0813">Transport</keyword>
<dbReference type="CDD" id="cd03495">
    <property type="entry name" value="SQR_TypeC_SdhD_like"/>
    <property type="match status" value="1"/>
</dbReference>
<comment type="function">
    <text evidence="2">Membrane-anchoring subunit of succinate dehydrogenase (SDH).</text>
</comment>
<keyword evidence="8" id="KW-0816">Tricarboxylic acid cycle</keyword>
<comment type="pathway">
    <text evidence="4">Carbohydrate metabolism; tricarboxylic acid cycle.</text>
</comment>
<evidence type="ECO:0000256" key="15">
    <source>
        <dbReference type="ARBA" id="ARBA00023136"/>
    </source>
</evidence>
<keyword evidence="12" id="KW-0249">Electron transport</keyword>
<evidence type="ECO:0000313" key="18">
    <source>
        <dbReference type="Proteomes" id="UP001589670"/>
    </source>
</evidence>
<dbReference type="InterPro" id="IPR000701">
    <property type="entry name" value="SuccDH_FuR_B_TM-su"/>
</dbReference>
<comment type="subcellular location">
    <subcellularLocation>
        <location evidence="3">Membrane</location>
        <topology evidence="3">Multi-pass membrane protein</topology>
    </subcellularLocation>
</comment>
<feature type="transmembrane region" description="Helical" evidence="16">
    <location>
        <begin position="97"/>
        <end position="119"/>
    </location>
</feature>
<feature type="transmembrane region" description="Helical" evidence="16">
    <location>
        <begin position="31"/>
        <end position="49"/>
    </location>
</feature>
<dbReference type="Proteomes" id="UP001589670">
    <property type="component" value="Unassembled WGS sequence"/>
</dbReference>
<protein>
    <recommendedName>
        <fullName evidence="6">Succinate dehydrogenase hydrophobic membrane anchor subunit</fullName>
    </recommendedName>
</protein>
<comment type="cofactor">
    <cofactor evidence="1">
        <name>heme</name>
        <dbReference type="ChEBI" id="CHEBI:30413"/>
    </cofactor>
</comment>
<keyword evidence="15 16" id="KW-0472">Membrane</keyword>
<feature type="transmembrane region" description="Helical" evidence="16">
    <location>
        <begin position="55"/>
        <end position="76"/>
    </location>
</feature>
<evidence type="ECO:0000256" key="16">
    <source>
        <dbReference type="SAM" id="Phobius"/>
    </source>
</evidence>
<keyword evidence="18" id="KW-1185">Reference proteome</keyword>
<gene>
    <name evidence="17" type="primary">sdhD</name>
    <name evidence="17" type="ORF">ACFFU4_04465</name>
</gene>
<dbReference type="SUPFAM" id="SSF81343">
    <property type="entry name" value="Fumarate reductase respiratory complex transmembrane subunits"/>
    <property type="match status" value="1"/>
</dbReference>
<comment type="subunit">
    <text evidence="5">Part of an enzyme complex containing four subunits: a flavoprotein, an iron-sulfur protein, plus two membrane-anchoring proteins, SdhC and SdhD.</text>
</comment>
<evidence type="ECO:0000256" key="5">
    <source>
        <dbReference type="ARBA" id="ARBA00011558"/>
    </source>
</evidence>
<evidence type="ECO:0000313" key="17">
    <source>
        <dbReference type="EMBL" id="MFB9149000.1"/>
    </source>
</evidence>
<evidence type="ECO:0000256" key="14">
    <source>
        <dbReference type="ARBA" id="ARBA00023004"/>
    </source>
</evidence>
<dbReference type="NCBIfam" id="TIGR02968">
    <property type="entry name" value="succ_dehyd_anc"/>
    <property type="match status" value="1"/>
</dbReference>
<keyword evidence="11" id="KW-0479">Metal-binding</keyword>
<keyword evidence="9" id="KW-0349">Heme</keyword>
<dbReference type="RefSeq" id="WP_377067461.1">
    <property type="nucleotide sequence ID" value="NZ_JBHMEC010000008.1"/>
</dbReference>
<name>A0ABV5HZ38_9RHOB</name>
<comment type="caution">
    <text evidence="17">The sequence shown here is derived from an EMBL/GenBank/DDBJ whole genome shotgun (WGS) entry which is preliminary data.</text>
</comment>
<sequence length="123" mass="13195">MRYLTARKRAEGKGAAGTGTEHFWYMKMSGVGLALIIPVFLVAFGRAVGGTREEVLATFAHPAMALLTGLVIFFGLRHFASGAQTMIEDYAHGSTRRALVIFTTILSYGLIATGLFALAKIAL</sequence>
<accession>A0ABV5HZ38</accession>
<dbReference type="EMBL" id="JBHMEC010000008">
    <property type="protein sequence ID" value="MFB9149000.1"/>
    <property type="molecule type" value="Genomic_DNA"/>
</dbReference>
<evidence type="ECO:0000256" key="2">
    <source>
        <dbReference type="ARBA" id="ARBA00004050"/>
    </source>
</evidence>
<reference evidence="17 18" key="1">
    <citation type="submission" date="2024-09" db="EMBL/GenBank/DDBJ databases">
        <authorList>
            <person name="Sun Q."/>
            <person name="Mori K."/>
        </authorList>
    </citation>
    <scope>NUCLEOTIDE SEQUENCE [LARGE SCALE GENOMIC DNA]</scope>
    <source>
        <strain evidence="17 18">CECT 9424</strain>
    </source>
</reference>
<evidence type="ECO:0000256" key="11">
    <source>
        <dbReference type="ARBA" id="ARBA00022723"/>
    </source>
</evidence>
<evidence type="ECO:0000256" key="7">
    <source>
        <dbReference type="ARBA" id="ARBA00022448"/>
    </source>
</evidence>
<evidence type="ECO:0000256" key="8">
    <source>
        <dbReference type="ARBA" id="ARBA00022532"/>
    </source>
</evidence>
<keyword evidence="10 16" id="KW-0812">Transmembrane</keyword>
<evidence type="ECO:0000256" key="9">
    <source>
        <dbReference type="ARBA" id="ARBA00022617"/>
    </source>
</evidence>
<keyword evidence="14" id="KW-0408">Iron</keyword>
<evidence type="ECO:0000256" key="4">
    <source>
        <dbReference type="ARBA" id="ARBA00005163"/>
    </source>
</evidence>
<evidence type="ECO:0000256" key="13">
    <source>
        <dbReference type="ARBA" id="ARBA00022989"/>
    </source>
</evidence>
<evidence type="ECO:0000256" key="12">
    <source>
        <dbReference type="ARBA" id="ARBA00022982"/>
    </source>
</evidence>
<dbReference type="InterPro" id="IPR034804">
    <property type="entry name" value="SQR/QFR_C/D"/>
</dbReference>
<dbReference type="Gene3D" id="1.20.1300.10">
    <property type="entry name" value="Fumarate reductase/succinate dehydrogenase, transmembrane subunit"/>
    <property type="match status" value="1"/>
</dbReference>
<evidence type="ECO:0000256" key="6">
    <source>
        <dbReference type="ARBA" id="ARBA00019425"/>
    </source>
</evidence>
<dbReference type="Pfam" id="PF01127">
    <property type="entry name" value="Sdh_cyt"/>
    <property type="match status" value="1"/>
</dbReference>
<dbReference type="InterPro" id="IPR014312">
    <property type="entry name" value="Succ_DH_anchor"/>
</dbReference>
<organism evidence="17 18">
    <name type="scientific">Roseovarius ramblicola</name>
    <dbReference type="NCBI Taxonomy" id="2022336"/>
    <lineage>
        <taxon>Bacteria</taxon>
        <taxon>Pseudomonadati</taxon>
        <taxon>Pseudomonadota</taxon>
        <taxon>Alphaproteobacteria</taxon>
        <taxon>Rhodobacterales</taxon>
        <taxon>Roseobacteraceae</taxon>
        <taxon>Roseovarius</taxon>
    </lineage>
</organism>
<evidence type="ECO:0000256" key="3">
    <source>
        <dbReference type="ARBA" id="ARBA00004141"/>
    </source>
</evidence>
<evidence type="ECO:0000256" key="1">
    <source>
        <dbReference type="ARBA" id="ARBA00001971"/>
    </source>
</evidence>